<keyword evidence="2" id="KW-1185">Reference proteome</keyword>
<dbReference type="EMBL" id="JAHQIW010006770">
    <property type="protein sequence ID" value="KAJ1370354.1"/>
    <property type="molecule type" value="Genomic_DNA"/>
</dbReference>
<dbReference type="AlphaFoldDB" id="A0AAD5WH86"/>
<reference evidence="1" key="1">
    <citation type="submission" date="2021-06" db="EMBL/GenBank/DDBJ databases">
        <title>Parelaphostrongylus tenuis whole genome reference sequence.</title>
        <authorList>
            <person name="Garwood T.J."/>
            <person name="Larsen P.A."/>
            <person name="Fountain-Jones N.M."/>
            <person name="Garbe J.R."/>
            <person name="Macchietto M.G."/>
            <person name="Kania S.A."/>
            <person name="Gerhold R.W."/>
            <person name="Richards J.E."/>
            <person name="Wolf T.M."/>
        </authorList>
    </citation>
    <scope>NUCLEOTIDE SEQUENCE</scope>
    <source>
        <strain evidence="1">MNPRO001-30</strain>
        <tissue evidence="1">Meninges</tissue>
    </source>
</reference>
<proteinExistence type="predicted"/>
<name>A0AAD5WH86_PARTN</name>
<evidence type="ECO:0000313" key="1">
    <source>
        <dbReference type="EMBL" id="KAJ1370354.1"/>
    </source>
</evidence>
<accession>A0AAD5WH86</accession>
<gene>
    <name evidence="1" type="ORF">KIN20_032062</name>
</gene>
<sequence>MVGVQQEVPGVSIGCRQTKIGADRIVPKEHHSLLLCIYVVSLRASQLSQLLDWVAYSHPTLVC</sequence>
<dbReference type="Proteomes" id="UP001196413">
    <property type="component" value="Unassembled WGS sequence"/>
</dbReference>
<protein>
    <submittedName>
        <fullName evidence="1">Uncharacterized protein</fullName>
    </submittedName>
</protein>
<organism evidence="1 2">
    <name type="scientific">Parelaphostrongylus tenuis</name>
    <name type="common">Meningeal worm</name>
    <dbReference type="NCBI Taxonomy" id="148309"/>
    <lineage>
        <taxon>Eukaryota</taxon>
        <taxon>Metazoa</taxon>
        <taxon>Ecdysozoa</taxon>
        <taxon>Nematoda</taxon>
        <taxon>Chromadorea</taxon>
        <taxon>Rhabditida</taxon>
        <taxon>Rhabditina</taxon>
        <taxon>Rhabditomorpha</taxon>
        <taxon>Strongyloidea</taxon>
        <taxon>Metastrongylidae</taxon>
        <taxon>Parelaphostrongylus</taxon>
    </lineage>
</organism>
<evidence type="ECO:0000313" key="2">
    <source>
        <dbReference type="Proteomes" id="UP001196413"/>
    </source>
</evidence>
<comment type="caution">
    <text evidence="1">The sequence shown here is derived from an EMBL/GenBank/DDBJ whole genome shotgun (WGS) entry which is preliminary data.</text>
</comment>